<sequence length="416" mass="46840">MRHNFGALRMQSASDVRNCFVGHCVSPLLDRNWALWSVKCLRLRQAFHTTRLLCSPHQLHEGTIVGDPPNNGGDLLCTLKAEKEALRSQIDTLITLHLATQAINRGKPRSRGVSRKEFDQICNKGRLPENDLEESLREKRSRVDAIDKDIWLRQPFVFKDVFDACQFIRGEPLAEKATDFRLSTKLRYNRKPVAVALLDGVRRLMSFANTDVALSEHFLIAVLGGKGLGKTDTLLRIRHDRTLLRKISAQDNAANHKQARCLHCVPIFASFDQRTPYNEGPDDPSTDPNVSAALCNLLLSDYLGVQFDKSLTRRFDGLTLRDVVEFVRMREATLHKWDPNSICVVVLVDEVRKLGASGAHKLCMNSFPCSIRRCVAGGRCLLSPHVWRLTACSRRSRVHLGTACTLSRCILAVALR</sequence>
<protein>
    <submittedName>
        <fullName evidence="1">Uncharacterized protein</fullName>
    </submittedName>
</protein>
<evidence type="ECO:0000313" key="2">
    <source>
        <dbReference type="Proteomes" id="UP000051952"/>
    </source>
</evidence>
<dbReference type="EMBL" id="CYKH01001884">
    <property type="protein sequence ID" value="CUG91014.1"/>
    <property type="molecule type" value="Genomic_DNA"/>
</dbReference>
<dbReference type="VEuPathDB" id="TriTrypDB:BSAL_29745"/>
<dbReference type="Proteomes" id="UP000051952">
    <property type="component" value="Unassembled WGS sequence"/>
</dbReference>
<reference evidence="2" key="1">
    <citation type="submission" date="2015-09" db="EMBL/GenBank/DDBJ databases">
        <authorList>
            <consortium name="Pathogen Informatics"/>
        </authorList>
    </citation>
    <scope>NUCLEOTIDE SEQUENCE [LARGE SCALE GENOMIC DNA]</scope>
    <source>
        <strain evidence="2">Lake Konstanz</strain>
    </source>
</reference>
<proteinExistence type="predicted"/>
<keyword evidence="2" id="KW-1185">Reference proteome</keyword>
<dbReference type="AlphaFoldDB" id="A0A0S4JLA6"/>
<name>A0A0S4JLA6_BODSA</name>
<organism evidence="1 2">
    <name type="scientific">Bodo saltans</name>
    <name type="common">Flagellated protozoan</name>
    <dbReference type="NCBI Taxonomy" id="75058"/>
    <lineage>
        <taxon>Eukaryota</taxon>
        <taxon>Discoba</taxon>
        <taxon>Euglenozoa</taxon>
        <taxon>Kinetoplastea</taxon>
        <taxon>Metakinetoplastina</taxon>
        <taxon>Eubodonida</taxon>
        <taxon>Bodonidae</taxon>
        <taxon>Bodo</taxon>
    </lineage>
</organism>
<gene>
    <name evidence="1" type="ORF">BSAL_29745</name>
</gene>
<accession>A0A0S4JLA6</accession>
<evidence type="ECO:0000313" key="1">
    <source>
        <dbReference type="EMBL" id="CUG91014.1"/>
    </source>
</evidence>